<keyword evidence="2" id="KW-0812">Transmembrane</keyword>
<keyword evidence="2" id="KW-1133">Transmembrane helix</keyword>
<feature type="coiled-coil region" evidence="1">
    <location>
        <begin position="60"/>
        <end position="87"/>
    </location>
</feature>
<evidence type="ECO:0008006" key="4">
    <source>
        <dbReference type="Google" id="ProtNLM"/>
    </source>
</evidence>
<protein>
    <recommendedName>
        <fullName evidence="4">Cell division protein FtsL</fullName>
    </recommendedName>
</protein>
<feature type="transmembrane region" description="Helical" evidence="2">
    <location>
        <begin position="21"/>
        <end position="49"/>
    </location>
</feature>
<proteinExistence type="predicted"/>
<name>A0A645I810_9ZZZZ</name>
<dbReference type="EMBL" id="VSSQ01108649">
    <property type="protein sequence ID" value="MPN47270.1"/>
    <property type="molecule type" value="Genomic_DNA"/>
</dbReference>
<gene>
    <name evidence="3" type="ORF">SDC9_194872</name>
</gene>
<keyword evidence="1" id="KW-0175">Coiled coil</keyword>
<reference evidence="3" key="1">
    <citation type="submission" date="2019-08" db="EMBL/GenBank/DDBJ databases">
        <authorList>
            <person name="Kucharzyk K."/>
            <person name="Murdoch R.W."/>
            <person name="Higgins S."/>
            <person name="Loffler F."/>
        </authorList>
    </citation>
    <scope>NUCLEOTIDE SEQUENCE</scope>
</reference>
<accession>A0A645I810</accession>
<evidence type="ECO:0000256" key="1">
    <source>
        <dbReference type="SAM" id="Coils"/>
    </source>
</evidence>
<organism evidence="3">
    <name type="scientific">bioreactor metagenome</name>
    <dbReference type="NCBI Taxonomy" id="1076179"/>
    <lineage>
        <taxon>unclassified sequences</taxon>
        <taxon>metagenomes</taxon>
        <taxon>ecological metagenomes</taxon>
    </lineage>
</organism>
<evidence type="ECO:0000313" key="3">
    <source>
        <dbReference type="EMBL" id="MPN47270.1"/>
    </source>
</evidence>
<evidence type="ECO:0000256" key="2">
    <source>
        <dbReference type="SAM" id="Phobius"/>
    </source>
</evidence>
<sequence length="140" mass="15774">MNIQPGKLKKQRKSTQNAASMLGARLGAVIKFALFLGVIAAFLNIYIYLNQKISETDLAIRETGNRIEQTKREIAQLRIQREELSRWEHIRAKIVQFKLGLREPAPGQVGRMALLSPRQAEMVPLEVVAAVNQVRQGGRN</sequence>
<dbReference type="AlphaFoldDB" id="A0A645I810"/>
<comment type="caution">
    <text evidence="3">The sequence shown here is derived from an EMBL/GenBank/DDBJ whole genome shotgun (WGS) entry which is preliminary data.</text>
</comment>
<keyword evidence="2" id="KW-0472">Membrane</keyword>